<protein>
    <submittedName>
        <fullName evidence="2">Uncharacterized protein</fullName>
    </submittedName>
</protein>
<evidence type="ECO:0000256" key="1">
    <source>
        <dbReference type="SAM" id="SignalP"/>
    </source>
</evidence>
<feature type="signal peptide" evidence="1">
    <location>
        <begin position="1"/>
        <end position="35"/>
    </location>
</feature>
<reference evidence="2" key="1">
    <citation type="submission" date="2021-02" db="EMBL/GenBank/DDBJ databases">
        <authorList>
            <person name="Dougan E. K."/>
            <person name="Rhodes N."/>
            <person name="Thang M."/>
            <person name="Chan C."/>
        </authorList>
    </citation>
    <scope>NUCLEOTIDE SEQUENCE</scope>
</reference>
<accession>A0A813H633</accession>
<evidence type="ECO:0000313" key="2">
    <source>
        <dbReference type="EMBL" id="CAE8633063.1"/>
    </source>
</evidence>
<name>A0A813H633_POLGL</name>
<dbReference type="EMBL" id="CAJNNV010030609">
    <property type="protein sequence ID" value="CAE8633063.1"/>
    <property type="molecule type" value="Genomic_DNA"/>
</dbReference>
<evidence type="ECO:0000313" key="3">
    <source>
        <dbReference type="Proteomes" id="UP000654075"/>
    </source>
</evidence>
<comment type="caution">
    <text evidence="2">The sequence shown here is derived from an EMBL/GenBank/DDBJ whole genome shotgun (WGS) entry which is preliminary data.</text>
</comment>
<dbReference type="AlphaFoldDB" id="A0A813H633"/>
<gene>
    <name evidence="2" type="ORF">PGLA1383_LOCUS48977</name>
</gene>
<feature type="chain" id="PRO_5032844203" evidence="1">
    <location>
        <begin position="36"/>
        <end position="225"/>
    </location>
</feature>
<keyword evidence="1" id="KW-0732">Signal</keyword>
<dbReference type="Proteomes" id="UP000654075">
    <property type="component" value="Unassembled WGS sequence"/>
</dbReference>
<keyword evidence="3" id="KW-1185">Reference proteome</keyword>
<sequence length="225" mass="24350">MLRMMQGLVRPPVLKRAALLGAILVCCLTCAGCMGQNGGDSAPSEIKGDESLMSQKGHGTCRQAVMRPLRWGANWGKADEVCCFNRHYAESAGSWQSTSFPAALATAGAANQEITFYDSVSGKPLFRAPRGRSAGFSARARATAGPRSETRKSSRRTSVCYLTARRLASMAHIWGTICRMEVATAIASIWCQLPVNPARLSYRIHDEVVSRLLLFLNTVAILVGK</sequence>
<organism evidence="2 3">
    <name type="scientific">Polarella glacialis</name>
    <name type="common">Dinoflagellate</name>
    <dbReference type="NCBI Taxonomy" id="89957"/>
    <lineage>
        <taxon>Eukaryota</taxon>
        <taxon>Sar</taxon>
        <taxon>Alveolata</taxon>
        <taxon>Dinophyceae</taxon>
        <taxon>Suessiales</taxon>
        <taxon>Suessiaceae</taxon>
        <taxon>Polarella</taxon>
    </lineage>
</organism>
<proteinExistence type="predicted"/>